<evidence type="ECO:0000256" key="1">
    <source>
        <dbReference type="SAM" id="Phobius"/>
    </source>
</evidence>
<keyword evidence="1" id="KW-1133">Transmembrane helix</keyword>
<evidence type="ECO:0000313" key="3">
    <source>
        <dbReference type="Proteomes" id="UP000638648"/>
    </source>
</evidence>
<name>A0A927MRI5_9ACTN</name>
<keyword evidence="1" id="KW-0472">Membrane</keyword>
<dbReference type="EMBL" id="JADBEM010000001">
    <property type="protein sequence ID" value="MBE1605021.1"/>
    <property type="molecule type" value="Genomic_DNA"/>
</dbReference>
<feature type="transmembrane region" description="Helical" evidence="1">
    <location>
        <begin position="12"/>
        <end position="32"/>
    </location>
</feature>
<keyword evidence="3" id="KW-1185">Reference proteome</keyword>
<protein>
    <submittedName>
        <fullName evidence="2">Uncharacterized protein</fullName>
    </submittedName>
</protein>
<accession>A0A927MRI5</accession>
<organism evidence="2 3">
    <name type="scientific">Actinopolymorpha pittospori</name>
    <dbReference type="NCBI Taxonomy" id="648752"/>
    <lineage>
        <taxon>Bacteria</taxon>
        <taxon>Bacillati</taxon>
        <taxon>Actinomycetota</taxon>
        <taxon>Actinomycetes</taxon>
        <taxon>Propionibacteriales</taxon>
        <taxon>Actinopolymorphaceae</taxon>
        <taxon>Actinopolymorpha</taxon>
    </lineage>
</organism>
<evidence type="ECO:0000313" key="2">
    <source>
        <dbReference type="EMBL" id="MBE1605021.1"/>
    </source>
</evidence>
<proteinExistence type="predicted"/>
<feature type="transmembrane region" description="Helical" evidence="1">
    <location>
        <begin position="44"/>
        <end position="64"/>
    </location>
</feature>
<feature type="transmembrane region" description="Helical" evidence="1">
    <location>
        <begin position="97"/>
        <end position="121"/>
    </location>
</feature>
<feature type="transmembrane region" description="Helical" evidence="1">
    <location>
        <begin position="71"/>
        <end position="91"/>
    </location>
</feature>
<sequence length="130" mass="13330">MAHINGEKVGRWSLRLDAAYCAVLGVAVALAAPHLTHVVTLPALVFVVAGGVVVVWAGAVLWLLSRVPLRWALRLVMAVNVLATAVVAVASATAATLLVVLAILAIAIDIALFATSQAVALRALPARAQG</sequence>
<comment type="caution">
    <text evidence="2">The sequence shown here is derived from an EMBL/GenBank/DDBJ whole genome shotgun (WGS) entry which is preliminary data.</text>
</comment>
<reference evidence="2" key="1">
    <citation type="submission" date="2020-10" db="EMBL/GenBank/DDBJ databases">
        <title>Sequencing the genomes of 1000 actinobacteria strains.</title>
        <authorList>
            <person name="Klenk H.-P."/>
        </authorList>
    </citation>
    <scope>NUCLEOTIDE SEQUENCE</scope>
    <source>
        <strain evidence="2">DSM 45354</strain>
    </source>
</reference>
<gene>
    <name evidence="2" type="ORF">HEB94_001869</name>
</gene>
<keyword evidence="1" id="KW-0812">Transmembrane</keyword>
<dbReference type="AlphaFoldDB" id="A0A927MRI5"/>
<dbReference type="Proteomes" id="UP000638648">
    <property type="component" value="Unassembled WGS sequence"/>
</dbReference>
<dbReference type="RefSeq" id="WP_192749429.1">
    <property type="nucleotide sequence ID" value="NZ_BAABJL010000030.1"/>
</dbReference>